<reference evidence="3" key="1">
    <citation type="submission" date="2021-01" db="EMBL/GenBank/DDBJ databases">
        <authorList>
            <person name="Kaushik A."/>
        </authorList>
    </citation>
    <scope>NUCLEOTIDE SEQUENCE</scope>
    <source>
        <strain evidence="3">Type strain: AG8-Rh-89/</strain>
    </source>
</reference>
<accession>A0A8H3APA5</accession>
<feature type="domain" description="DUF6532" evidence="2">
    <location>
        <begin position="43"/>
        <end position="233"/>
    </location>
</feature>
<evidence type="ECO:0000256" key="1">
    <source>
        <dbReference type="SAM" id="MobiDB-lite"/>
    </source>
</evidence>
<dbReference type="EMBL" id="CAJMWZ010000932">
    <property type="protein sequence ID" value="CAE6429034.1"/>
    <property type="molecule type" value="Genomic_DNA"/>
</dbReference>
<organism evidence="3 4">
    <name type="scientific">Rhizoctonia solani</name>
    <dbReference type="NCBI Taxonomy" id="456999"/>
    <lineage>
        <taxon>Eukaryota</taxon>
        <taxon>Fungi</taxon>
        <taxon>Dikarya</taxon>
        <taxon>Basidiomycota</taxon>
        <taxon>Agaricomycotina</taxon>
        <taxon>Agaricomycetes</taxon>
        <taxon>Cantharellales</taxon>
        <taxon>Ceratobasidiaceae</taxon>
        <taxon>Rhizoctonia</taxon>
    </lineage>
</organism>
<comment type="caution">
    <text evidence="3">The sequence shown here is derived from an EMBL/GenBank/DDBJ whole genome shotgun (WGS) entry which is preliminary data.</text>
</comment>
<proteinExistence type="predicted"/>
<feature type="region of interest" description="Disordered" evidence="1">
    <location>
        <begin position="1"/>
        <end position="25"/>
    </location>
</feature>
<dbReference type="InterPro" id="IPR045341">
    <property type="entry name" value="DUF6532"/>
</dbReference>
<name>A0A8H3APA5_9AGAM</name>
<sequence>MFTQADAYAKSKWPPRSRRIRKSKPLARDVSGIPRQVLIMAKIHLFAYALVEGIYQTRATYLRWAAAVHEATWQMELPDREYDQPDNDIFEIMVNNMATLRGKAKERLREFVARVAGFQQNMKNQSTIQKNLDCFNEIYYSFHCKSCNPREGDYESPEIGHCIAIIVFHGPNSVGVLYPDYFRDMPLTVVAFCLAIWQFCIEEWSNGWRQNGDLGTSAMSEKYEAQLAGLKKLRKIAPRRMNRLQEQWRDYVAEYSGAVFVPEGVSTEPAPQPEMRPDTPEPDAISVEEMEARLLENARQESIRERMAQIAAQDLADTMYTDEPNELRASTPHSPSPSLPIEYNEHGMLTARSKGKGRAN</sequence>
<gene>
    <name evidence="3" type="ORF">RDB_LOCUS17699</name>
</gene>
<evidence type="ECO:0000313" key="3">
    <source>
        <dbReference type="EMBL" id="CAE6429034.1"/>
    </source>
</evidence>
<dbReference type="Pfam" id="PF20149">
    <property type="entry name" value="DUF6532"/>
    <property type="match status" value="1"/>
</dbReference>
<feature type="compositionally biased region" description="Basic residues" evidence="1">
    <location>
        <begin position="13"/>
        <end position="25"/>
    </location>
</feature>
<evidence type="ECO:0000259" key="2">
    <source>
        <dbReference type="Pfam" id="PF20149"/>
    </source>
</evidence>
<dbReference type="Proteomes" id="UP000663850">
    <property type="component" value="Unassembled WGS sequence"/>
</dbReference>
<protein>
    <recommendedName>
        <fullName evidence="2">DUF6532 domain-containing protein</fullName>
    </recommendedName>
</protein>
<evidence type="ECO:0000313" key="4">
    <source>
        <dbReference type="Proteomes" id="UP000663850"/>
    </source>
</evidence>
<dbReference type="AlphaFoldDB" id="A0A8H3APA5"/>
<feature type="region of interest" description="Disordered" evidence="1">
    <location>
        <begin position="321"/>
        <end position="360"/>
    </location>
</feature>